<dbReference type="CDD" id="cd02440">
    <property type="entry name" value="AdoMet_MTases"/>
    <property type="match status" value="1"/>
</dbReference>
<dbReference type="EC" id="2.1.1.64" evidence="1"/>
<protein>
    <submittedName>
        <fullName evidence="1">Class I SAM-dependent methyltransferase</fullName>
        <ecNumber evidence="1">2.1.1.222</ecNumber>
        <ecNumber evidence="1">2.1.1.64</ecNumber>
    </submittedName>
</protein>
<evidence type="ECO:0000313" key="2">
    <source>
        <dbReference type="Proteomes" id="UP001589654"/>
    </source>
</evidence>
<evidence type="ECO:0000313" key="1">
    <source>
        <dbReference type="EMBL" id="MFB9211663.1"/>
    </source>
</evidence>
<dbReference type="RefSeq" id="WP_290246296.1">
    <property type="nucleotide sequence ID" value="NZ_JAUFQT010000001.1"/>
</dbReference>
<accession>A0ABV5J4B7</accession>
<dbReference type="GO" id="GO:0102208">
    <property type="term" value="F:2-polyprenyl-6-hydroxyphenol methylase activity"/>
    <property type="evidence" value="ECO:0007669"/>
    <property type="project" value="UniProtKB-EC"/>
</dbReference>
<dbReference type="GO" id="GO:0032259">
    <property type="term" value="P:methylation"/>
    <property type="evidence" value="ECO:0007669"/>
    <property type="project" value="UniProtKB-KW"/>
</dbReference>
<dbReference type="GO" id="GO:0061542">
    <property type="term" value="F:3-demethylubiquinol 3-O-methyltransferase activity"/>
    <property type="evidence" value="ECO:0007669"/>
    <property type="project" value="UniProtKB-EC"/>
</dbReference>
<dbReference type="Proteomes" id="UP001589654">
    <property type="component" value="Unassembled WGS sequence"/>
</dbReference>
<sequence length="220" mass="25656">MNSILLRLSKIRSRQGLYEFLNEHFQNIKRGSNVLTIGSGGEINKLLLKWSIKNRFKVTSFDIDPEREPDILGDLCSFNFYQSFDVIVCCEVLEHLHSPHLGVETMFNALVPKGKIIITTPFIFPLHDRPHDYYRFTKYGLQFLFKKFKDLNITERNSYFEAIDVLWVRILQIQSSRSNLISKIIIPLVFFLKRPLTNLLDKILKTDAMTTGYNLIAIKP</sequence>
<keyword evidence="2" id="KW-1185">Reference proteome</keyword>
<gene>
    <name evidence="1" type="ORF">ACFFUR_07585</name>
</gene>
<comment type="caution">
    <text evidence="1">The sequence shown here is derived from an EMBL/GenBank/DDBJ whole genome shotgun (WGS) entry which is preliminary data.</text>
</comment>
<dbReference type="SUPFAM" id="SSF53335">
    <property type="entry name" value="S-adenosyl-L-methionine-dependent methyltransferases"/>
    <property type="match status" value="1"/>
</dbReference>
<proteinExistence type="predicted"/>
<keyword evidence="1" id="KW-0808">Transferase</keyword>
<reference evidence="1 2" key="1">
    <citation type="submission" date="2024-09" db="EMBL/GenBank/DDBJ databases">
        <authorList>
            <person name="Sun Q."/>
            <person name="Mori K."/>
        </authorList>
    </citation>
    <scope>NUCLEOTIDE SEQUENCE [LARGE SCALE GENOMIC DNA]</scope>
    <source>
        <strain evidence="1 2">CECT 7682</strain>
    </source>
</reference>
<dbReference type="InterPro" id="IPR029063">
    <property type="entry name" value="SAM-dependent_MTases_sf"/>
</dbReference>
<organism evidence="1 2">
    <name type="scientific">Echinicola jeungdonensis</name>
    <dbReference type="NCBI Taxonomy" id="709343"/>
    <lineage>
        <taxon>Bacteria</taxon>
        <taxon>Pseudomonadati</taxon>
        <taxon>Bacteroidota</taxon>
        <taxon>Cytophagia</taxon>
        <taxon>Cytophagales</taxon>
        <taxon>Cyclobacteriaceae</taxon>
        <taxon>Echinicola</taxon>
    </lineage>
</organism>
<name>A0ABV5J4B7_9BACT</name>
<dbReference type="Gene3D" id="3.40.50.150">
    <property type="entry name" value="Vaccinia Virus protein VP39"/>
    <property type="match status" value="1"/>
</dbReference>
<keyword evidence="1" id="KW-0489">Methyltransferase</keyword>
<dbReference type="EC" id="2.1.1.222" evidence="1"/>
<dbReference type="EMBL" id="JBHMEW010000052">
    <property type="protein sequence ID" value="MFB9211663.1"/>
    <property type="molecule type" value="Genomic_DNA"/>
</dbReference>
<dbReference type="Pfam" id="PF13489">
    <property type="entry name" value="Methyltransf_23"/>
    <property type="match status" value="1"/>
</dbReference>